<accession>A0A382U3W5</accession>
<evidence type="ECO:0000313" key="1">
    <source>
        <dbReference type="EMBL" id="SVD28411.1"/>
    </source>
</evidence>
<sequence>MWIFSLTMSYSCASAPIRFSKSFHGNRQIWITNVNWDRLAIVCLLLELANPISNGCGSWR</sequence>
<organism evidence="1">
    <name type="scientific">marine metagenome</name>
    <dbReference type="NCBI Taxonomy" id="408172"/>
    <lineage>
        <taxon>unclassified sequences</taxon>
        <taxon>metagenomes</taxon>
        <taxon>ecological metagenomes</taxon>
    </lineage>
</organism>
<dbReference type="EMBL" id="UINC01140958">
    <property type="protein sequence ID" value="SVD28411.1"/>
    <property type="molecule type" value="Genomic_DNA"/>
</dbReference>
<protein>
    <submittedName>
        <fullName evidence="1">Uncharacterized protein</fullName>
    </submittedName>
</protein>
<reference evidence="1" key="1">
    <citation type="submission" date="2018-05" db="EMBL/GenBank/DDBJ databases">
        <authorList>
            <person name="Lanie J.A."/>
            <person name="Ng W.-L."/>
            <person name="Kazmierczak K.M."/>
            <person name="Andrzejewski T.M."/>
            <person name="Davidsen T.M."/>
            <person name="Wayne K.J."/>
            <person name="Tettelin H."/>
            <person name="Glass J.I."/>
            <person name="Rusch D."/>
            <person name="Podicherti R."/>
            <person name="Tsui H.-C.T."/>
            <person name="Winkler M.E."/>
        </authorList>
    </citation>
    <scope>NUCLEOTIDE SEQUENCE</scope>
</reference>
<gene>
    <name evidence="1" type="ORF">METZ01_LOCUS381265</name>
</gene>
<proteinExistence type="predicted"/>
<name>A0A382U3W5_9ZZZZ</name>
<dbReference type="AlphaFoldDB" id="A0A382U3W5"/>
<feature type="non-terminal residue" evidence="1">
    <location>
        <position position="60"/>
    </location>
</feature>